<sequence length="51" mass="5824">MCRIGFSPLSLKTPSLNQVLGNLDVTPFKRLTKPITLLFYKSNVNLQHNKH</sequence>
<comment type="caution">
    <text evidence="1">The sequence shown here is derived from an EMBL/GenBank/DDBJ whole genome shotgun (WGS) entry which is preliminary data.</text>
</comment>
<evidence type="ECO:0000313" key="1">
    <source>
        <dbReference type="EMBL" id="RHN81976.1"/>
    </source>
</evidence>
<dbReference type="Gramene" id="rna6087">
    <property type="protein sequence ID" value="RHN81976.1"/>
    <property type="gene ID" value="gene6087"/>
</dbReference>
<accession>A0A396JUF7</accession>
<dbReference type="Proteomes" id="UP000265566">
    <property type="component" value="Chromosome 1"/>
</dbReference>
<gene>
    <name evidence="1" type="ORF">MtrunA17_Chr1g0204921</name>
</gene>
<dbReference type="AlphaFoldDB" id="A0A396JUF7"/>
<reference evidence="1" key="1">
    <citation type="journal article" date="2018" name="Nat. Plants">
        <title>Whole-genome landscape of Medicago truncatula symbiotic genes.</title>
        <authorList>
            <person name="Pecrix Y."/>
            <person name="Gamas P."/>
            <person name="Carrere S."/>
        </authorList>
    </citation>
    <scope>NUCLEOTIDE SEQUENCE</scope>
    <source>
        <tissue evidence="1">Leaves</tissue>
    </source>
</reference>
<proteinExistence type="predicted"/>
<protein>
    <submittedName>
        <fullName evidence="1">Uncharacterized protein</fullName>
    </submittedName>
</protein>
<dbReference type="EMBL" id="PSQE01000001">
    <property type="protein sequence ID" value="RHN81976.1"/>
    <property type="molecule type" value="Genomic_DNA"/>
</dbReference>
<name>A0A396JUF7_MEDTR</name>
<organism evidence="1">
    <name type="scientific">Medicago truncatula</name>
    <name type="common">Barrel medic</name>
    <name type="synonym">Medicago tribuloides</name>
    <dbReference type="NCBI Taxonomy" id="3880"/>
    <lineage>
        <taxon>Eukaryota</taxon>
        <taxon>Viridiplantae</taxon>
        <taxon>Streptophyta</taxon>
        <taxon>Embryophyta</taxon>
        <taxon>Tracheophyta</taxon>
        <taxon>Spermatophyta</taxon>
        <taxon>Magnoliopsida</taxon>
        <taxon>eudicotyledons</taxon>
        <taxon>Gunneridae</taxon>
        <taxon>Pentapetalae</taxon>
        <taxon>rosids</taxon>
        <taxon>fabids</taxon>
        <taxon>Fabales</taxon>
        <taxon>Fabaceae</taxon>
        <taxon>Papilionoideae</taxon>
        <taxon>50 kb inversion clade</taxon>
        <taxon>NPAAA clade</taxon>
        <taxon>Hologalegina</taxon>
        <taxon>IRL clade</taxon>
        <taxon>Trifolieae</taxon>
        <taxon>Medicago</taxon>
    </lineage>
</organism>